<accession>A0A9N9U5I9</accession>
<name>A0A9N9U5I9_9HYPO</name>
<dbReference type="EMBL" id="CABFNO020001340">
    <property type="protein sequence ID" value="CAG9982537.1"/>
    <property type="molecule type" value="Genomic_DNA"/>
</dbReference>
<dbReference type="Proteomes" id="UP000754883">
    <property type="component" value="Unassembled WGS sequence"/>
</dbReference>
<dbReference type="GO" id="GO:0016747">
    <property type="term" value="F:acyltransferase activity, transferring groups other than amino-acyl groups"/>
    <property type="evidence" value="ECO:0007669"/>
    <property type="project" value="InterPro"/>
</dbReference>
<evidence type="ECO:0000259" key="1">
    <source>
        <dbReference type="PROSITE" id="PS51186"/>
    </source>
</evidence>
<dbReference type="OrthoDB" id="61870at2759"/>
<dbReference type="SUPFAM" id="SSF55729">
    <property type="entry name" value="Acyl-CoA N-acyltransferases (Nat)"/>
    <property type="match status" value="1"/>
</dbReference>
<gene>
    <name evidence="2" type="ORF">CBYS24578_00013304</name>
</gene>
<sequence length="322" mass="35430">MTPSAKLTTHTSPDVSEDLERLLQAHLPYSLPVLRRLQHAKYKDGMPPNARAVVVSSGDVLGGDQLASARFTAAYVDYGGGPDTQMWLFSTLEEVEKPSDADKAEYRLQIEELVRELVRLGREYGKPTVYPGGLLLGSLHTAVRDIVLDLGRAAPRATGFYDKWLFQAKGFPEKDAPLPDGMRWDTASLDDCRIVVSRTDIPRVAYVCVDGWPVASILLTEDKNLIIRIEDGTPIAWAFLGFDGSLCSLYCEEPYRRRGLATALGAKLMRTGCGPYATDGWATADVAASNAGSRAMCKSLNGEQHWEVSWMMLDITEDGLKD</sequence>
<evidence type="ECO:0000313" key="3">
    <source>
        <dbReference type="Proteomes" id="UP000754883"/>
    </source>
</evidence>
<keyword evidence="3" id="KW-1185">Reference proteome</keyword>
<dbReference type="InterPro" id="IPR016181">
    <property type="entry name" value="Acyl_CoA_acyltransferase"/>
</dbReference>
<dbReference type="PROSITE" id="PS51186">
    <property type="entry name" value="GNAT"/>
    <property type="match status" value="1"/>
</dbReference>
<dbReference type="PANTHER" id="PTHR20958">
    <property type="entry name" value="GLYCINE N-ACYLTRANSFERASE-LIKE PROTEIN"/>
    <property type="match status" value="1"/>
</dbReference>
<dbReference type="InterPro" id="IPR053225">
    <property type="entry name" value="Acyl-CoA_N-acyltransferase"/>
</dbReference>
<dbReference type="Gene3D" id="3.40.630.30">
    <property type="match status" value="1"/>
</dbReference>
<comment type="caution">
    <text evidence="2">The sequence shown here is derived from an EMBL/GenBank/DDBJ whole genome shotgun (WGS) entry which is preliminary data.</text>
</comment>
<reference evidence="2" key="1">
    <citation type="submission" date="2021-10" db="EMBL/GenBank/DDBJ databases">
        <authorList>
            <person name="Piombo E."/>
        </authorList>
    </citation>
    <scope>NUCLEOTIDE SEQUENCE</scope>
</reference>
<dbReference type="InterPro" id="IPR000182">
    <property type="entry name" value="GNAT_dom"/>
</dbReference>
<proteinExistence type="predicted"/>
<organism evidence="2 3">
    <name type="scientific">Clonostachys byssicola</name>
    <dbReference type="NCBI Taxonomy" id="160290"/>
    <lineage>
        <taxon>Eukaryota</taxon>
        <taxon>Fungi</taxon>
        <taxon>Dikarya</taxon>
        <taxon>Ascomycota</taxon>
        <taxon>Pezizomycotina</taxon>
        <taxon>Sordariomycetes</taxon>
        <taxon>Hypocreomycetidae</taxon>
        <taxon>Hypocreales</taxon>
        <taxon>Bionectriaceae</taxon>
        <taxon>Clonostachys</taxon>
    </lineage>
</organism>
<feature type="domain" description="N-acetyltransferase" evidence="1">
    <location>
        <begin position="179"/>
        <end position="316"/>
    </location>
</feature>
<evidence type="ECO:0000313" key="2">
    <source>
        <dbReference type="EMBL" id="CAG9982537.1"/>
    </source>
</evidence>
<dbReference type="PANTHER" id="PTHR20958:SF6">
    <property type="entry name" value="GLYCINE N-ACYLTRANSFERASE-LIKE PROTEIN"/>
    <property type="match status" value="1"/>
</dbReference>
<dbReference type="AlphaFoldDB" id="A0A9N9U5I9"/>
<protein>
    <recommendedName>
        <fullName evidence="1">N-acetyltransferase domain-containing protein</fullName>
    </recommendedName>
</protein>